<dbReference type="SUPFAM" id="SSF54593">
    <property type="entry name" value="Glyoxalase/Bleomycin resistance protein/Dihydroxybiphenyl dioxygenase"/>
    <property type="match status" value="1"/>
</dbReference>
<dbReference type="EMBL" id="LNYK01000026">
    <property type="protein sequence ID" value="KTD20357.1"/>
    <property type="molecule type" value="Genomic_DNA"/>
</dbReference>
<name>A0A0W0VJS2_9GAMM</name>
<dbReference type="Proteomes" id="UP000054997">
    <property type="component" value="Unassembled WGS sequence"/>
</dbReference>
<dbReference type="InterPro" id="IPR037523">
    <property type="entry name" value="VOC_core"/>
</dbReference>
<sequence length="132" mass="14843">MTDKARNAGEIGWNRLLTVDVEQAKDFYHQLFGWETIEVELDGITYFIFKLGNKNIAGLMWLPPAWQAQDPRISPHWMSYITVENIQEAVSKAVRHGAKLVVAAKTIQNLGMIAMLQDPTGAYIGLFQPILG</sequence>
<dbReference type="InterPro" id="IPR052164">
    <property type="entry name" value="Anthracycline_SecMetBiosynth"/>
</dbReference>
<gene>
    <name evidence="2" type="ORF">Llon_1710</name>
</gene>
<proteinExistence type="predicted"/>
<organism evidence="2 3">
    <name type="scientific">Legionella londiniensis</name>
    <dbReference type="NCBI Taxonomy" id="45068"/>
    <lineage>
        <taxon>Bacteria</taxon>
        <taxon>Pseudomonadati</taxon>
        <taxon>Pseudomonadota</taxon>
        <taxon>Gammaproteobacteria</taxon>
        <taxon>Legionellales</taxon>
        <taxon>Legionellaceae</taxon>
        <taxon>Legionella</taxon>
    </lineage>
</organism>
<accession>A0A0W0VJS2</accession>
<keyword evidence="3" id="KW-1185">Reference proteome</keyword>
<dbReference type="STRING" id="45068.Llon_1710"/>
<dbReference type="InterPro" id="IPR004360">
    <property type="entry name" value="Glyas_Fos-R_dOase_dom"/>
</dbReference>
<dbReference type="PROSITE" id="PS51819">
    <property type="entry name" value="VOC"/>
    <property type="match status" value="1"/>
</dbReference>
<dbReference type="AlphaFoldDB" id="A0A0W0VJS2"/>
<dbReference type="InterPro" id="IPR029068">
    <property type="entry name" value="Glyas_Bleomycin-R_OHBP_Dase"/>
</dbReference>
<dbReference type="CDD" id="cd07247">
    <property type="entry name" value="SgaA_N_like"/>
    <property type="match status" value="1"/>
</dbReference>
<comment type="caution">
    <text evidence="2">The sequence shown here is derived from an EMBL/GenBank/DDBJ whole genome shotgun (WGS) entry which is preliminary data.</text>
</comment>
<dbReference type="OrthoDB" id="9793039at2"/>
<protein>
    <submittedName>
        <fullName evidence="2">Glyoxylase</fullName>
    </submittedName>
</protein>
<dbReference type="Pfam" id="PF00903">
    <property type="entry name" value="Glyoxalase"/>
    <property type="match status" value="1"/>
</dbReference>
<dbReference type="PANTHER" id="PTHR33993:SF14">
    <property type="entry name" value="GB|AAF24581.1"/>
    <property type="match status" value="1"/>
</dbReference>
<dbReference type="PANTHER" id="PTHR33993">
    <property type="entry name" value="GLYOXALASE-RELATED"/>
    <property type="match status" value="1"/>
</dbReference>
<feature type="domain" description="VOC" evidence="1">
    <location>
        <begin position="10"/>
        <end position="129"/>
    </location>
</feature>
<evidence type="ECO:0000313" key="3">
    <source>
        <dbReference type="Proteomes" id="UP000054997"/>
    </source>
</evidence>
<evidence type="ECO:0000259" key="1">
    <source>
        <dbReference type="PROSITE" id="PS51819"/>
    </source>
</evidence>
<dbReference type="PATRIC" id="fig|45068.5.peg.1856"/>
<evidence type="ECO:0000313" key="2">
    <source>
        <dbReference type="EMBL" id="KTD20357.1"/>
    </source>
</evidence>
<reference evidence="2 3" key="1">
    <citation type="submission" date="2015-11" db="EMBL/GenBank/DDBJ databases">
        <title>Genomic analysis of 38 Legionella species identifies large and diverse effector repertoires.</title>
        <authorList>
            <person name="Burstein D."/>
            <person name="Amaro F."/>
            <person name="Zusman T."/>
            <person name="Lifshitz Z."/>
            <person name="Cohen O."/>
            <person name="Gilbert J.A."/>
            <person name="Pupko T."/>
            <person name="Shuman H.A."/>
            <person name="Segal G."/>
        </authorList>
    </citation>
    <scope>NUCLEOTIDE SEQUENCE [LARGE SCALE GENOMIC DNA]</scope>
    <source>
        <strain evidence="2 3">ATCC 49505</strain>
    </source>
</reference>
<dbReference type="Gene3D" id="3.10.180.10">
    <property type="entry name" value="2,3-Dihydroxybiphenyl 1,2-Dioxygenase, domain 1"/>
    <property type="match status" value="1"/>
</dbReference>
<dbReference type="RefSeq" id="WP_058529691.1">
    <property type="nucleotide sequence ID" value="NZ_CAAAHZ010000010.1"/>
</dbReference>